<keyword evidence="3" id="KW-1185">Reference proteome</keyword>
<dbReference type="OrthoDB" id="8253226at2"/>
<evidence type="ECO:0008006" key="4">
    <source>
        <dbReference type="Google" id="ProtNLM"/>
    </source>
</evidence>
<name>A0A1V0AJY8_9ACTN</name>
<feature type="compositionally biased region" description="Low complexity" evidence="1">
    <location>
        <begin position="64"/>
        <end position="73"/>
    </location>
</feature>
<accession>A0A1V0AJY8</accession>
<organism evidence="2 3">
    <name type="scientific">[Actinomadura] parvosata subsp. kistnae</name>
    <dbReference type="NCBI Taxonomy" id="1909395"/>
    <lineage>
        <taxon>Bacteria</taxon>
        <taxon>Bacillati</taxon>
        <taxon>Actinomycetota</taxon>
        <taxon>Actinomycetes</taxon>
        <taxon>Streptosporangiales</taxon>
        <taxon>Streptosporangiaceae</taxon>
        <taxon>Nonomuraea</taxon>
    </lineage>
</organism>
<gene>
    <name evidence="2" type="ORF">BKM31_18485</name>
</gene>
<feature type="region of interest" description="Disordered" evidence="1">
    <location>
        <begin position="1"/>
        <end position="73"/>
    </location>
</feature>
<dbReference type="STRING" id="1909395.BKM31_18485"/>
<dbReference type="KEGG" id="noa:BKM31_18485"/>
<evidence type="ECO:0000256" key="1">
    <source>
        <dbReference type="SAM" id="MobiDB-lite"/>
    </source>
</evidence>
<dbReference type="EMBL" id="CP017717">
    <property type="protein sequence ID" value="AQZ70479.1"/>
    <property type="molecule type" value="Genomic_DNA"/>
</dbReference>
<feature type="region of interest" description="Disordered" evidence="1">
    <location>
        <begin position="96"/>
        <end position="121"/>
    </location>
</feature>
<dbReference type="RefSeq" id="WP_080046800.1">
    <property type="nucleotide sequence ID" value="NZ_CP017717.1"/>
</dbReference>
<evidence type="ECO:0000313" key="3">
    <source>
        <dbReference type="Proteomes" id="UP000190797"/>
    </source>
</evidence>
<protein>
    <recommendedName>
        <fullName evidence="4">CHAT domain-containing protein</fullName>
    </recommendedName>
</protein>
<dbReference type="Proteomes" id="UP000190797">
    <property type="component" value="Chromosome"/>
</dbReference>
<evidence type="ECO:0000313" key="2">
    <source>
        <dbReference type="EMBL" id="AQZ70479.1"/>
    </source>
</evidence>
<proteinExistence type="predicted"/>
<reference evidence="3" key="1">
    <citation type="journal article" date="2017" name="Med. Chem. Commun.">
        <title>Nonomuraea sp. ATCC 55076 harbours the largest actinomycete chromosome to date and the kistamicin biosynthetic gene cluster.</title>
        <authorList>
            <person name="Nazari B."/>
            <person name="Forneris C.C."/>
            <person name="Gibson M.I."/>
            <person name="Moon K."/>
            <person name="Schramma K.R."/>
            <person name="Seyedsayamdost M.R."/>
        </authorList>
    </citation>
    <scope>NUCLEOTIDE SEQUENCE [LARGE SCALE GENOMIC DNA]</scope>
    <source>
        <strain evidence="3">ATCC 55076</strain>
    </source>
</reference>
<feature type="compositionally biased region" description="Basic and acidic residues" evidence="1">
    <location>
        <begin position="8"/>
        <end position="36"/>
    </location>
</feature>
<sequence>MSASQYRRQLENKRKQRLDAEKNAAKYRSKETEKRNAASKARAAAEKAKSNTTRASKLREAQRADQAAAAAGKDAIRWESRAGVYGKSEADLQAKLAKAEQSEADAAERRRQREQQRADRLRAAETASLQHRMNRTESIVTTAMRELRAPKPEKLRILLLGAASAGDLRVGREQKRIRSAVESALHRDQVVLDVRPAATTADLLDGITKFRPHVVHFSGHSTEDLIWFEDERDERHEGFIVSGRAFASAVQAADEPPLLVLLNSCNSAAQIEHLVEHVAPFAIGMTGEIQDGDAITYAAQFYAALANGQSVRSAHLSAQAALELAGLSGAELPMLAYADNVDPSSAWLVKPVE</sequence>
<dbReference type="AlphaFoldDB" id="A0A1V0AJY8"/>